<evidence type="ECO:0000313" key="4">
    <source>
        <dbReference type="Proteomes" id="UP000678393"/>
    </source>
</evidence>
<organism evidence="3 4">
    <name type="scientific">Candidula unifasciata</name>
    <dbReference type="NCBI Taxonomy" id="100452"/>
    <lineage>
        <taxon>Eukaryota</taxon>
        <taxon>Metazoa</taxon>
        <taxon>Spiralia</taxon>
        <taxon>Lophotrochozoa</taxon>
        <taxon>Mollusca</taxon>
        <taxon>Gastropoda</taxon>
        <taxon>Heterobranchia</taxon>
        <taxon>Euthyneura</taxon>
        <taxon>Panpulmonata</taxon>
        <taxon>Eupulmonata</taxon>
        <taxon>Stylommatophora</taxon>
        <taxon>Helicina</taxon>
        <taxon>Helicoidea</taxon>
        <taxon>Geomitridae</taxon>
        <taxon>Candidula</taxon>
    </lineage>
</organism>
<evidence type="ECO:0000256" key="1">
    <source>
        <dbReference type="SAM" id="Coils"/>
    </source>
</evidence>
<comment type="caution">
    <text evidence="3">The sequence shown here is derived from an EMBL/GenBank/DDBJ whole genome shotgun (WGS) entry which is preliminary data.</text>
</comment>
<feature type="region of interest" description="Disordered" evidence="2">
    <location>
        <begin position="486"/>
        <end position="559"/>
    </location>
</feature>
<dbReference type="EMBL" id="CAJHNH020000336">
    <property type="protein sequence ID" value="CAG5117045.1"/>
    <property type="molecule type" value="Genomic_DNA"/>
</dbReference>
<feature type="coiled-coil region" evidence="1">
    <location>
        <begin position="28"/>
        <end position="404"/>
    </location>
</feature>
<proteinExistence type="predicted"/>
<feature type="compositionally biased region" description="Low complexity" evidence="2">
    <location>
        <begin position="538"/>
        <end position="549"/>
    </location>
</feature>
<dbReference type="Proteomes" id="UP000678393">
    <property type="component" value="Unassembled WGS sequence"/>
</dbReference>
<reference evidence="3" key="1">
    <citation type="submission" date="2021-04" db="EMBL/GenBank/DDBJ databases">
        <authorList>
            <consortium name="Molecular Ecology Group"/>
        </authorList>
    </citation>
    <scope>NUCLEOTIDE SEQUENCE</scope>
</reference>
<keyword evidence="4" id="KW-1185">Reference proteome</keyword>
<gene>
    <name evidence="3" type="ORF">CUNI_LOCUS2603</name>
</gene>
<evidence type="ECO:0000313" key="3">
    <source>
        <dbReference type="EMBL" id="CAG5117045.1"/>
    </source>
</evidence>
<accession>A0A8S3YNM2</accession>
<protein>
    <submittedName>
        <fullName evidence="3">Uncharacterized protein</fullName>
    </submittedName>
</protein>
<dbReference type="AlphaFoldDB" id="A0A8S3YNM2"/>
<sequence length="576" mass="66799">MAKSGKIDYANETFEDVLTERNDMAKTERVYRMRIRQLEEELKQMVHQCQGLSTENKELRKTLDGMKAVKEKPENIDLLAKVTKLESDKAKLVAEYNKKLQQMELVMLDSAKIRTVNTELENKVKELEQHIESLNSKLQSHENEKTRGLETKIRDLQATMKDLECEKKVVEAKVKSLEYDNISLTDSVENKRREIEDLTNSLQTKVLSEANLNVLQDENKKLKQDVTEMNKKLRDLAISKQKLQELLQEQDSTLTKAKSDNEEKDKIIAQLRKDSEVKTQEIKKLNESQQASRDKEKESLVSRIASLKAEIDSSLSENYKLKQEREDMARINDMLRQENHDLIEAGKESKKYLRKWEQEKDHRVKVEQDLDKKKEEVSMLETRLKEAERTVSTLKNRVKSEDETDDLNTSVRNNPVTDKQVLIDQNMKLRQMLVERNIELTNTKHEQTLTNSRIQHLERKQNNAEVKVKHLSEYLGSVIYNSGQESNSEETKMFLMSPGQKSQKFPPQKNNSKLSPRKIIEPSVKESSKTGSSERVHTTSSLPLLDTSSAPGSRLGNGYFTLYREKQKRVKGKGYM</sequence>
<keyword evidence="1" id="KW-0175">Coiled coil</keyword>
<feature type="compositionally biased region" description="Basic and acidic residues" evidence="2">
    <location>
        <begin position="518"/>
        <end position="537"/>
    </location>
</feature>
<name>A0A8S3YNM2_9EUPU</name>
<evidence type="ECO:0000256" key="2">
    <source>
        <dbReference type="SAM" id="MobiDB-lite"/>
    </source>
</evidence>
<feature type="compositionally biased region" description="Polar residues" evidence="2">
    <location>
        <begin position="499"/>
        <end position="514"/>
    </location>
</feature>
<dbReference type="OrthoDB" id="10255522at2759"/>